<reference evidence="1" key="1">
    <citation type="submission" date="2021-01" db="EMBL/GenBank/DDBJ databases">
        <authorList>
            <person name="Corre E."/>
            <person name="Pelletier E."/>
            <person name="Niang G."/>
            <person name="Scheremetjew M."/>
            <person name="Finn R."/>
            <person name="Kale V."/>
            <person name="Holt S."/>
            <person name="Cochrane G."/>
            <person name="Meng A."/>
            <person name="Brown T."/>
            <person name="Cohen L."/>
        </authorList>
    </citation>
    <scope>NUCLEOTIDE SEQUENCE</scope>
    <source>
        <strain evidence="1">OF101</strain>
    </source>
</reference>
<gene>
    <name evidence="1" type="ORF">ACAT0790_LOCUS24189</name>
</gene>
<organism evidence="1">
    <name type="scientific">Alexandrium catenella</name>
    <name type="common">Red tide dinoflagellate</name>
    <name type="synonym">Gonyaulax catenella</name>
    <dbReference type="NCBI Taxonomy" id="2925"/>
    <lineage>
        <taxon>Eukaryota</taxon>
        <taxon>Sar</taxon>
        <taxon>Alveolata</taxon>
        <taxon>Dinophyceae</taxon>
        <taxon>Gonyaulacales</taxon>
        <taxon>Pyrocystaceae</taxon>
        <taxon>Alexandrium</taxon>
    </lineage>
</organism>
<name>A0A7S1QEB1_ALECA</name>
<dbReference type="InterPro" id="IPR036691">
    <property type="entry name" value="Endo/exonu/phosph_ase_sf"/>
</dbReference>
<dbReference type="SUPFAM" id="SSF56219">
    <property type="entry name" value="DNase I-like"/>
    <property type="match status" value="1"/>
</dbReference>
<dbReference type="Gene3D" id="3.60.10.10">
    <property type="entry name" value="Endonuclease/exonuclease/phosphatase"/>
    <property type="match status" value="1"/>
</dbReference>
<evidence type="ECO:0000313" key="1">
    <source>
        <dbReference type="EMBL" id="CAD9135312.1"/>
    </source>
</evidence>
<protein>
    <submittedName>
        <fullName evidence="1">Uncharacterized protein</fullName>
    </submittedName>
</protein>
<proteinExistence type="predicted"/>
<dbReference type="AlphaFoldDB" id="A0A7S1QEB1"/>
<dbReference type="EMBL" id="HBGE01040158">
    <property type="protein sequence ID" value="CAD9135312.1"/>
    <property type="molecule type" value="Transcribed_RNA"/>
</dbReference>
<accession>A0A7S1QEB1</accession>
<sequence length="164" mass="18497">MDGDALRAEAGQRQLCGAIPHDKCDLAGRSRPARRGVQERYPYPITLMGDLNSGYDQPSQQLLREGRASGFGRNWNIPHAFVDAWAELHPSNPNPSTIQDFPVRLDCVYFQRSPQVMWYLHRADAGPYLIIARISCSADTRSLAQCVDDTPAFGRLFRKDEKYA</sequence>